<dbReference type="PANTHER" id="PTHR42735:SF1">
    <property type="entry name" value="PYRIDOXAL-DEPENDENT DECARBOXYLASE DOMAIN-CONTAINING PROTEIN 1-RELATED"/>
    <property type="match status" value="1"/>
</dbReference>
<gene>
    <name evidence="10" type="ORF">EVEC_LOCUS4700</name>
</gene>
<keyword evidence="11" id="KW-1185">Reference proteome</keyword>
<evidence type="ECO:0000256" key="1">
    <source>
        <dbReference type="ARBA" id="ARBA00001933"/>
    </source>
</evidence>
<feature type="compositionally biased region" description="Basic and acidic residues" evidence="7">
    <location>
        <begin position="746"/>
        <end position="757"/>
    </location>
</feature>
<evidence type="ECO:0000259" key="8">
    <source>
        <dbReference type="Pfam" id="PF22930"/>
    </source>
</evidence>
<dbReference type="InterPro" id="IPR015421">
    <property type="entry name" value="PyrdxlP-dep_Trfase_major"/>
</dbReference>
<keyword evidence="4" id="KW-0663">Pyridoxal phosphate</keyword>
<evidence type="ECO:0000313" key="12">
    <source>
        <dbReference type="WBParaSite" id="EVEC_0000502001-mRNA-1"/>
    </source>
</evidence>
<protein>
    <recommendedName>
        <fullName evidence="6">Pyridoxal-dependent decarboxylase domain-containing protein 1</fullName>
    </recommendedName>
</protein>
<name>A0A158QAG0_ENTVE</name>
<dbReference type="InterPro" id="IPR015424">
    <property type="entry name" value="PyrdxlP-dep_Trfase"/>
</dbReference>
<evidence type="ECO:0000256" key="6">
    <source>
        <dbReference type="ARBA" id="ARBA00047190"/>
    </source>
</evidence>
<feature type="domain" description="PDXDC1-like third" evidence="9">
    <location>
        <begin position="543"/>
        <end position="651"/>
    </location>
</feature>
<dbReference type="InterPro" id="IPR055103">
    <property type="entry name" value="PDXDC1-like_2nd"/>
</dbReference>
<evidence type="ECO:0000259" key="9">
    <source>
        <dbReference type="Pfam" id="PF22937"/>
    </source>
</evidence>
<keyword evidence="5" id="KW-0456">Lyase</keyword>
<dbReference type="PANTHER" id="PTHR42735">
    <property type="match status" value="1"/>
</dbReference>
<reference evidence="12" key="1">
    <citation type="submission" date="2016-04" db="UniProtKB">
        <authorList>
            <consortium name="WormBaseParasite"/>
        </authorList>
    </citation>
    <scope>IDENTIFICATION</scope>
</reference>
<evidence type="ECO:0000256" key="2">
    <source>
        <dbReference type="ARBA" id="ARBA00009533"/>
    </source>
</evidence>
<dbReference type="OrthoDB" id="2161780at2759"/>
<evidence type="ECO:0000256" key="4">
    <source>
        <dbReference type="ARBA" id="ARBA00022898"/>
    </source>
</evidence>
<dbReference type="InterPro" id="IPR055102">
    <property type="entry name" value="PDXDC1-like_3rd"/>
</dbReference>
<keyword evidence="3" id="KW-0210">Decarboxylase</keyword>
<dbReference type="GO" id="GO:0016831">
    <property type="term" value="F:carboxy-lyase activity"/>
    <property type="evidence" value="ECO:0007669"/>
    <property type="project" value="UniProtKB-KW"/>
</dbReference>
<dbReference type="Gene3D" id="3.40.640.10">
    <property type="entry name" value="Type I PLP-dependent aspartate aminotransferase-like (Major domain)"/>
    <property type="match status" value="1"/>
</dbReference>
<feature type="domain" description="PDXDC1/PDXD2 second" evidence="8">
    <location>
        <begin position="412"/>
        <end position="536"/>
    </location>
</feature>
<evidence type="ECO:0000256" key="5">
    <source>
        <dbReference type="ARBA" id="ARBA00023239"/>
    </source>
</evidence>
<evidence type="ECO:0000313" key="10">
    <source>
        <dbReference type="EMBL" id="VDD89949.1"/>
    </source>
</evidence>
<dbReference type="Pfam" id="PF22930">
    <property type="entry name" value="PDXDC1-like_cen"/>
    <property type="match status" value="1"/>
</dbReference>
<dbReference type="EMBL" id="UXUI01007933">
    <property type="protein sequence ID" value="VDD89949.1"/>
    <property type="molecule type" value="Genomic_DNA"/>
</dbReference>
<feature type="compositionally biased region" description="Basic and acidic residues" evidence="7">
    <location>
        <begin position="427"/>
        <end position="445"/>
    </location>
</feature>
<proteinExistence type="inferred from homology"/>
<dbReference type="Proteomes" id="UP000274131">
    <property type="component" value="Unassembled WGS sequence"/>
</dbReference>
<organism evidence="12">
    <name type="scientific">Enterobius vermicularis</name>
    <name type="common">Human pinworm</name>
    <dbReference type="NCBI Taxonomy" id="51028"/>
    <lineage>
        <taxon>Eukaryota</taxon>
        <taxon>Metazoa</taxon>
        <taxon>Ecdysozoa</taxon>
        <taxon>Nematoda</taxon>
        <taxon>Chromadorea</taxon>
        <taxon>Rhabditida</taxon>
        <taxon>Spirurina</taxon>
        <taxon>Oxyuridomorpha</taxon>
        <taxon>Oxyuroidea</taxon>
        <taxon>Oxyuridae</taxon>
        <taxon>Enterobius</taxon>
    </lineage>
</organism>
<feature type="compositionally biased region" description="Polar residues" evidence="7">
    <location>
        <begin position="31"/>
        <end position="44"/>
    </location>
</feature>
<evidence type="ECO:0000256" key="7">
    <source>
        <dbReference type="SAM" id="MobiDB-lite"/>
    </source>
</evidence>
<dbReference type="STRING" id="51028.A0A158QAG0"/>
<evidence type="ECO:0000256" key="3">
    <source>
        <dbReference type="ARBA" id="ARBA00022793"/>
    </source>
</evidence>
<dbReference type="WBParaSite" id="EVEC_0000502001-mRNA-1">
    <property type="protein sequence ID" value="EVEC_0000502001-mRNA-1"/>
    <property type="gene ID" value="EVEC_0000502001"/>
</dbReference>
<dbReference type="Pfam" id="PF22937">
    <property type="entry name" value="PDXDC1-like_cen2"/>
    <property type="match status" value="1"/>
</dbReference>
<feature type="region of interest" description="Disordered" evidence="7">
    <location>
        <begin position="1"/>
        <end position="45"/>
    </location>
</feature>
<dbReference type="InterPro" id="IPR050477">
    <property type="entry name" value="GrpII_AminoAcid_Decarb"/>
</dbReference>
<dbReference type="SUPFAM" id="SSF53383">
    <property type="entry name" value="PLP-dependent transferases"/>
    <property type="match status" value="1"/>
</dbReference>
<sequence length="772" mass="86427">MSDDSGIADGQTNSEKKVQNMQLKGKKSVENVKQNGSPDVNQNGLPAGGSGINAVLLQLEQLIISDEWISNDQNDQQNSHAKQIRDHSERPRLNELGRTIVTSASLKAYISLLGTHHKQSIAAWLYGNTSQALCNQLRFSNGNLRCFESGYSTVHAIKNGIGLAVRLALRDVYGPEYANRGWRAFTELGAPVVYVSPALRIDLVPFLSSEYGISDVVVLPKLPGDYVGIEGRIDYKLFEKRINEDIEKGNKPLMVIGVVGSTILAQNDMISRLLEIRKDKFRFWLHVVGQGIAALLTREPNEVLVQVLSQVDSMSIPLAQWLGIPAAPGIMLHRPVEDQKLNFKEKLDVLPWWIATQYLTTKMITDIIENAFYLCKMMLKGLSSFPQIQIMGIDNPVDFVNKVYKGRTMPPTSLVFNYRHLQMHQADEIPSARRNSKDTKPEAERSVSLPADFSNENRHDEEGVEEYARALNCWMCQGLLQSCRQLGLQVVELGEQHGVAFRFSPLETAAINSTTVNNIQDFVKELSNTIKIIESTAAARKRFVDIVTEQPSLMVMHIKKWAGVGAVCFIPSIVKGTNPSEWYEQQRQQVSQLNIELVHSLRSVDSAFSLGESSKYGVSCVKFGMLSDEKDLDYLLRLVSERGQEIEKSQQYMNSLAEMIRQGIEAANEDLKKENDARLMQEGVVRQIPLMGSLFNWLSPLDKSTQNLKGRSFDLKTGQIQSTEVFYKNRLNKADKVSDEQSENSKVPENEDSEPAKTDAQLVASEEESATS</sequence>
<feature type="region of interest" description="Disordered" evidence="7">
    <location>
        <begin position="731"/>
        <end position="772"/>
    </location>
</feature>
<reference evidence="10 11" key="2">
    <citation type="submission" date="2018-10" db="EMBL/GenBank/DDBJ databases">
        <authorList>
            <consortium name="Pathogen Informatics"/>
        </authorList>
    </citation>
    <scope>NUCLEOTIDE SEQUENCE [LARGE SCALE GENOMIC DNA]</scope>
</reference>
<comment type="similarity">
    <text evidence="2">Belongs to the group II decarboxylase family.</text>
</comment>
<feature type="region of interest" description="Disordered" evidence="7">
    <location>
        <begin position="427"/>
        <end position="448"/>
    </location>
</feature>
<dbReference type="AlphaFoldDB" id="A0A158QAG0"/>
<comment type="cofactor">
    <cofactor evidence="1">
        <name>pyridoxal 5'-phosphate</name>
        <dbReference type="ChEBI" id="CHEBI:597326"/>
    </cofactor>
</comment>
<evidence type="ECO:0000313" key="11">
    <source>
        <dbReference type="Proteomes" id="UP000274131"/>
    </source>
</evidence>
<accession>A0A158QAG0</accession>